<dbReference type="SUPFAM" id="SSF46557">
    <property type="entry name" value="GreA transcript cleavage protein, N-terminal domain"/>
    <property type="match status" value="1"/>
</dbReference>
<dbReference type="Gene3D" id="1.10.287.180">
    <property type="entry name" value="Transcription elongation factor, GreA/GreB, N-terminal domain"/>
    <property type="match status" value="1"/>
</dbReference>
<dbReference type="InterPro" id="IPR036805">
    <property type="entry name" value="Tscrpt_elong_fac_GreA/B_N_sf"/>
</dbReference>
<dbReference type="InterPro" id="IPR023459">
    <property type="entry name" value="Tscrpt_elong_fac_GreA/B_fam"/>
</dbReference>
<dbReference type="Gene3D" id="1.10.150.130">
    <property type="match status" value="1"/>
</dbReference>
<proteinExistence type="predicted"/>
<dbReference type="PANTHER" id="PTHR30437:SF4">
    <property type="entry name" value="TRANSCRIPTION ELONGATION FACTOR GREA"/>
    <property type="match status" value="1"/>
</dbReference>
<feature type="non-terminal residue" evidence="6">
    <location>
        <position position="203"/>
    </location>
</feature>
<evidence type="ECO:0000256" key="1">
    <source>
        <dbReference type="ARBA" id="ARBA00023015"/>
    </source>
</evidence>
<name>A0A382PAG0_9ZZZZ</name>
<feature type="domain" description="Transcription elongation factor GreA/GreB N-terminal" evidence="5">
    <location>
        <begin position="135"/>
        <end position="202"/>
    </location>
</feature>
<keyword evidence="4" id="KW-0175">Coiled coil</keyword>
<keyword evidence="1" id="KW-0805">Transcription regulation</keyword>
<evidence type="ECO:0000313" key="6">
    <source>
        <dbReference type="EMBL" id="SVC70246.1"/>
    </source>
</evidence>
<dbReference type="Pfam" id="PF03449">
    <property type="entry name" value="GreA_GreB_N"/>
    <property type="match status" value="1"/>
</dbReference>
<dbReference type="GO" id="GO:0003677">
    <property type="term" value="F:DNA binding"/>
    <property type="evidence" value="ECO:0007669"/>
    <property type="project" value="UniProtKB-KW"/>
</dbReference>
<dbReference type="InterPro" id="IPR022691">
    <property type="entry name" value="Tscrpt_elong_fac_GreA/B_N"/>
</dbReference>
<accession>A0A382PAG0</accession>
<evidence type="ECO:0000256" key="2">
    <source>
        <dbReference type="ARBA" id="ARBA00023125"/>
    </source>
</evidence>
<dbReference type="GO" id="GO:0070063">
    <property type="term" value="F:RNA polymerase binding"/>
    <property type="evidence" value="ECO:0007669"/>
    <property type="project" value="InterPro"/>
</dbReference>
<protein>
    <recommendedName>
        <fullName evidence="5">Transcription elongation factor GreA/GreB N-terminal domain-containing protein</fullName>
    </recommendedName>
</protein>
<dbReference type="GO" id="GO:0006354">
    <property type="term" value="P:DNA-templated transcription elongation"/>
    <property type="evidence" value="ECO:0007669"/>
    <property type="project" value="TreeGrafter"/>
</dbReference>
<dbReference type="AlphaFoldDB" id="A0A382PAG0"/>
<gene>
    <name evidence="6" type="ORF">METZ01_LOCUS323100</name>
</gene>
<dbReference type="FunFam" id="1.10.287.180:FF:000001">
    <property type="entry name" value="Transcription elongation factor GreA"/>
    <property type="match status" value="1"/>
</dbReference>
<keyword evidence="3" id="KW-0804">Transcription</keyword>
<dbReference type="EMBL" id="UINC01105940">
    <property type="protein sequence ID" value="SVC70246.1"/>
    <property type="molecule type" value="Genomic_DNA"/>
</dbReference>
<feature type="non-terminal residue" evidence="6">
    <location>
        <position position="1"/>
    </location>
</feature>
<dbReference type="GO" id="GO:0032784">
    <property type="term" value="P:regulation of DNA-templated transcription elongation"/>
    <property type="evidence" value="ECO:0007669"/>
    <property type="project" value="InterPro"/>
</dbReference>
<evidence type="ECO:0000256" key="4">
    <source>
        <dbReference type="SAM" id="Coils"/>
    </source>
</evidence>
<evidence type="ECO:0000259" key="5">
    <source>
        <dbReference type="Pfam" id="PF03449"/>
    </source>
</evidence>
<sequence>MTSPEQRTENPSDDTDYTVNTLFQRYVQEAFTKDSKTLSSQKKKAAQTEISRFVRHLGSDRSIRTIIPSEIGEYSNDFVKRTSQTEHEKIKSVKKFLAFLVNNQYTNANLSQHLRLRRSRRTRSLQNIATKSVNLTQSGYDGMKAQLSQLQKERIRLTGEIERAAADGDVRENAPLEAARENQAMVMSKMRDIESTLKIAEII</sequence>
<dbReference type="InterPro" id="IPR010998">
    <property type="entry name" value="Integrase_recombinase_N"/>
</dbReference>
<feature type="coiled-coil region" evidence="4">
    <location>
        <begin position="140"/>
        <end position="167"/>
    </location>
</feature>
<dbReference type="PANTHER" id="PTHR30437">
    <property type="entry name" value="TRANSCRIPTION ELONGATION FACTOR GREA"/>
    <property type="match status" value="1"/>
</dbReference>
<organism evidence="6">
    <name type="scientific">marine metagenome</name>
    <dbReference type="NCBI Taxonomy" id="408172"/>
    <lineage>
        <taxon>unclassified sequences</taxon>
        <taxon>metagenomes</taxon>
        <taxon>ecological metagenomes</taxon>
    </lineage>
</organism>
<keyword evidence="2" id="KW-0238">DNA-binding</keyword>
<reference evidence="6" key="1">
    <citation type="submission" date="2018-05" db="EMBL/GenBank/DDBJ databases">
        <authorList>
            <person name="Lanie J.A."/>
            <person name="Ng W.-L."/>
            <person name="Kazmierczak K.M."/>
            <person name="Andrzejewski T.M."/>
            <person name="Davidsen T.M."/>
            <person name="Wayne K.J."/>
            <person name="Tettelin H."/>
            <person name="Glass J.I."/>
            <person name="Rusch D."/>
            <person name="Podicherti R."/>
            <person name="Tsui H.-C.T."/>
            <person name="Winkler M.E."/>
        </authorList>
    </citation>
    <scope>NUCLEOTIDE SEQUENCE</scope>
</reference>
<evidence type="ECO:0000256" key="3">
    <source>
        <dbReference type="ARBA" id="ARBA00023163"/>
    </source>
</evidence>